<proteinExistence type="predicted"/>
<protein>
    <submittedName>
        <fullName evidence="1">Uncharacterized protein</fullName>
    </submittedName>
</protein>
<gene>
    <name evidence="1" type="ORF">EVA_16642</name>
</gene>
<dbReference type="AlphaFoldDB" id="J9FK18"/>
<sequence length="21" mass="2326">TKTNPGTVFLYTVPGLFTLKK</sequence>
<organism evidence="1">
    <name type="scientific">gut metagenome</name>
    <dbReference type="NCBI Taxonomy" id="749906"/>
    <lineage>
        <taxon>unclassified sequences</taxon>
        <taxon>metagenomes</taxon>
        <taxon>organismal metagenomes</taxon>
    </lineage>
</organism>
<reference evidence="1" key="1">
    <citation type="journal article" date="2012" name="PLoS ONE">
        <title>Gene sets for utilization of primary and secondary nutrition supplies in the distal gut of endangered iberian lynx.</title>
        <authorList>
            <person name="Alcaide M."/>
            <person name="Messina E."/>
            <person name="Richter M."/>
            <person name="Bargiela R."/>
            <person name="Peplies J."/>
            <person name="Huws S.A."/>
            <person name="Newbold C.J."/>
            <person name="Golyshin P.N."/>
            <person name="Simon M.A."/>
            <person name="Lopez G."/>
            <person name="Yakimov M.M."/>
            <person name="Ferrer M."/>
        </authorList>
    </citation>
    <scope>NUCLEOTIDE SEQUENCE</scope>
</reference>
<accession>J9FK18</accession>
<comment type="caution">
    <text evidence="1">The sequence shown here is derived from an EMBL/GenBank/DDBJ whole genome shotgun (WGS) entry which is preliminary data.</text>
</comment>
<dbReference type="EMBL" id="AMCI01005918">
    <property type="protein sequence ID" value="EJW95251.1"/>
    <property type="molecule type" value="Genomic_DNA"/>
</dbReference>
<feature type="non-terminal residue" evidence="1">
    <location>
        <position position="1"/>
    </location>
</feature>
<name>J9FK18_9ZZZZ</name>
<evidence type="ECO:0000313" key="1">
    <source>
        <dbReference type="EMBL" id="EJW95251.1"/>
    </source>
</evidence>